<feature type="region of interest" description="Disordered" evidence="1">
    <location>
        <begin position="662"/>
        <end position="700"/>
    </location>
</feature>
<accession>A0A504YZX8</accession>
<proteinExistence type="predicted"/>
<keyword evidence="3" id="KW-1185">Reference proteome</keyword>
<feature type="region of interest" description="Disordered" evidence="1">
    <location>
        <begin position="391"/>
        <end position="426"/>
    </location>
</feature>
<evidence type="ECO:0000313" key="3">
    <source>
        <dbReference type="Proteomes" id="UP000316759"/>
    </source>
</evidence>
<dbReference type="AlphaFoldDB" id="A0A504YZX8"/>
<protein>
    <submittedName>
        <fullName evidence="2">Uncharacterized protein</fullName>
    </submittedName>
</protein>
<organism evidence="2 3">
    <name type="scientific">Fasciola gigantica</name>
    <name type="common">Giant liver fluke</name>
    <dbReference type="NCBI Taxonomy" id="46835"/>
    <lineage>
        <taxon>Eukaryota</taxon>
        <taxon>Metazoa</taxon>
        <taxon>Spiralia</taxon>
        <taxon>Lophotrochozoa</taxon>
        <taxon>Platyhelminthes</taxon>
        <taxon>Trematoda</taxon>
        <taxon>Digenea</taxon>
        <taxon>Plagiorchiida</taxon>
        <taxon>Echinostomata</taxon>
        <taxon>Echinostomatoidea</taxon>
        <taxon>Fasciolidae</taxon>
        <taxon>Fasciola</taxon>
    </lineage>
</organism>
<sequence length="700" mass="79530">MTYQMCPNIHSSTIVYPKNIPSGPTRRFDESTHVQGSLYVPFSLSSIVQQHIAQGLCFSYRRGPRIIRGPHYLRPSYRTKVYPKLELHFGRKKRWQDIMKALREKTGYLLDFSFPWELCDRILFAHQTKTGLFGYLHKGQKNSMKLTKRERYIEGIRSVKRKGQSQKNCRIFLNFPHNKRVTDVITKSFTKLLPGILAREQMGLEQPKHQEPIKLTNLDLNETKLDNRISSTINPSNAYEQLTSFACVRQNPLCAYMPLHSDCFAIWLQVLHTPGLSVHSGVTLNGLHRKINLLMYSTVFIHHGTQNLVQHVAVPCESKTLTEFSCLWSNVGNLPIVSEASVNSIAIRVTNSSGRLKVRRWFVRNLSDMTNAVQPTGMSNLANPIDSAKKRQTTPITFPNPIRNEKCDRTNGRKNSPSHHMEQELEPGEVVQPTKKFLGMEENSDQKRREQLIYKWLMDQPDPAHYKNISNTTQCSRVQNTSHMRTIRRVRNHHQIPISNPMGVASRKLATNSRVCHLPHLSENQNNISAYESSMPAPSRIRSGNREEIESKMSNSVGCAACCMPKHLTNSIRRKYFHSADISIAPRLITLEQAEISRYFHTPPSHCGDSTFCVYRALMSQMKRDNYKTDAAVCTDRTSVIGGTDTMQSDLAGFSFSTQINTRSSDTTSISPDVLGPPSPSFSNSQTWNDGGRKVHAECG</sequence>
<dbReference type="EMBL" id="SUNJ01006299">
    <property type="protein sequence ID" value="TPP62920.1"/>
    <property type="molecule type" value="Genomic_DNA"/>
</dbReference>
<reference evidence="2 3" key="1">
    <citation type="submission" date="2019-04" db="EMBL/GenBank/DDBJ databases">
        <title>Annotation for the trematode Fasciola gigantica.</title>
        <authorList>
            <person name="Choi Y.-J."/>
        </authorList>
    </citation>
    <scope>NUCLEOTIDE SEQUENCE [LARGE SCALE GENOMIC DNA]</scope>
    <source>
        <strain evidence="2">Uganda_cow_1</strain>
    </source>
</reference>
<comment type="caution">
    <text evidence="2">The sequence shown here is derived from an EMBL/GenBank/DDBJ whole genome shotgun (WGS) entry which is preliminary data.</text>
</comment>
<dbReference type="OrthoDB" id="6286844at2759"/>
<name>A0A504YZX8_FASGI</name>
<gene>
    <name evidence="2" type="ORF">FGIG_11208</name>
</gene>
<feature type="compositionally biased region" description="Basic and acidic residues" evidence="1">
    <location>
        <begin position="691"/>
        <end position="700"/>
    </location>
</feature>
<dbReference type="Proteomes" id="UP000316759">
    <property type="component" value="Unassembled WGS sequence"/>
</dbReference>
<feature type="compositionally biased region" description="Polar residues" evidence="1">
    <location>
        <begin position="662"/>
        <end position="671"/>
    </location>
</feature>
<evidence type="ECO:0000313" key="2">
    <source>
        <dbReference type="EMBL" id="TPP62920.1"/>
    </source>
</evidence>
<evidence type="ECO:0000256" key="1">
    <source>
        <dbReference type="SAM" id="MobiDB-lite"/>
    </source>
</evidence>